<dbReference type="InterPro" id="IPR021988">
    <property type="entry name" value="BMT1"/>
</dbReference>
<comment type="similarity">
    <text evidence="2">Belongs to the BMT family.</text>
</comment>
<evidence type="ECO:0000256" key="4">
    <source>
        <dbReference type="ARBA" id="ARBA00022968"/>
    </source>
</evidence>
<evidence type="ECO:0000256" key="6">
    <source>
        <dbReference type="ARBA" id="ARBA00023136"/>
    </source>
</evidence>
<comment type="caution">
    <text evidence="9">The sequence shown here is derived from an EMBL/GenBank/DDBJ whole genome shotgun (WGS) entry which is preliminary data.</text>
</comment>
<gene>
    <name evidence="9" type="ORF">LTR84_009211</name>
</gene>
<evidence type="ECO:0000256" key="3">
    <source>
        <dbReference type="ARBA" id="ARBA00022692"/>
    </source>
</evidence>
<evidence type="ECO:0000256" key="2">
    <source>
        <dbReference type="ARBA" id="ARBA00009486"/>
    </source>
</evidence>
<evidence type="ECO:0000256" key="1">
    <source>
        <dbReference type="ARBA" id="ARBA00004606"/>
    </source>
</evidence>
<protein>
    <submittedName>
        <fullName evidence="9">Uncharacterized protein</fullName>
    </submittedName>
</protein>
<dbReference type="GO" id="GO:0000030">
    <property type="term" value="F:mannosyltransferase activity"/>
    <property type="evidence" value="ECO:0007669"/>
    <property type="project" value="InterPro"/>
</dbReference>
<feature type="compositionally biased region" description="Polar residues" evidence="7">
    <location>
        <begin position="244"/>
        <end position="256"/>
    </location>
</feature>
<keyword evidence="5 8" id="KW-1133">Transmembrane helix</keyword>
<dbReference type="PANTHER" id="PTHR15549">
    <property type="entry name" value="PAIRED IMMUNOGLOBULIN-LIKE TYPE 2 RECEPTOR"/>
    <property type="match status" value="1"/>
</dbReference>
<proteinExistence type="inferred from homology"/>
<evidence type="ECO:0000313" key="9">
    <source>
        <dbReference type="EMBL" id="KAK5045348.1"/>
    </source>
</evidence>
<feature type="compositionally biased region" description="Pro residues" evidence="7">
    <location>
        <begin position="168"/>
        <end position="178"/>
    </location>
</feature>
<dbReference type="GO" id="GO:0071944">
    <property type="term" value="C:cell periphery"/>
    <property type="evidence" value="ECO:0007669"/>
    <property type="project" value="UniProtKB-ARBA"/>
</dbReference>
<accession>A0AAV9MUQ5</accession>
<dbReference type="GeneID" id="89977371"/>
<keyword evidence="4" id="KW-0735">Signal-anchor</keyword>
<keyword evidence="3 8" id="KW-0812">Transmembrane</keyword>
<dbReference type="Pfam" id="PF12141">
    <property type="entry name" value="BMT"/>
    <property type="match status" value="2"/>
</dbReference>
<feature type="region of interest" description="Disordered" evidence="7">
    <location>
        <begin position="218"/>
        <end position="271"/>
    </location>
</feature>
<dbReference type="GO" id="GO:0016020">
    <property type="term" value="C:membrane"/>
    <property type="evidence" value="ECO:0007669"/>
    <property type="project" value="UniProtKB-SubCell"/>
</dbReference>
<evidence type="ECO:0000256" key="5">
    <source>
        <dbReference type="ARBA" id="ARBA00022989"/>
    </source>
</evidence>
<evidence type="ECO:0000313" key="10">
    <source>
        <dbReference type="Proteomes" id="UP001358417"/>
    </source>
</evidence>
<dbReference type="RefSeq" id="XP_064700977.1">
    <property type="nucleotide sequence ID" value="XM_064852752.1"/>
</dbReference>
<reference evidence="9 10" key="1">
    <citation type="submission" date="2023-08" db="EMBL/GenBank/DDBJ databases">
        <title>Black Yeasts Isolated from many extreme environments.</title>
        <authorList>
            <person name="Coleine C."/>
            <person name="Stajich J.E."/>
            <person name="Selbmann L."/>
        </authorList>
    </citation>
    <scope>NUCLEOTIDE SEQUENCE [LARGE SCALE GENOMIC DNA]</scope>
    <source>
        <strain evidence="9 10">CCFEE 5792</strain>
    </source>
</reference>
<dbReference type="AlphaFoldDB" id="A0AAV9MUQ5"/>
<keyword evidence="6 8" id="KW-0472">Membrane</keyword>
<dbReference type="CDD" id="cd12087">
    <property type="entry name" value="TM_EGFR-like"/>
    <property type="match status" value="1"/>
</dbReference>
<keyword evidence="10" id="KW-1185">Reference proteome</keyword>
<dbReference type="EMBL" id="JAVRRD010000037">
    <property type="protein sequence ID" value="KAK5045348.1"/>
    <property type="molecule type" value="Genomic_DNA"/>
</dbReference>
<feature type="transmembrane region" description="Helical" evidence="8">
    <location>
        <begin position="184"/>
        <end position="209"/>
    </location>
</feature>
<organism evidence="9 10">
    <name type="scientific">Exophiala bonariae</name>
    <dbReference type="NCBI Taxonomy" id="1690606"/>
    <lineage>
        <taxon>Eukaryota</taxon>
        <taxon>Fungi</taxon>
        <taxon>Dikarya</taxon>
        <taxon>Ascomycota</taxon>
        <taxon>Pezizomycotina</taxon>
        <taxon>Eurotiomycetes</taxon>
        <taxon>Chaetothyriomycetidae</taxon>
        <taxon>Chaetothyriales</taxon>
        <taxon>Herpotrichiellaceae</taxon>
        <taxon>Exophiala</taxon>
    </lineage>
</organism>
<evidence type="ECO:0000256" key="7">
    <source>
        <dbReference type="SAM" id="MobiDB-lite"/>
    </source>
</evidence>
<dbReference type="InterPro" id="IPR051694">
    <property type="entry name" value="Immunoregulatory_rcpt-like"/>
</dbReference>
<name>A0AAV9MUQ5_9EURO</name>
<sequence>MEFGASSTMFAPGRLGLEAVLAPTATPTATPTYGRQPHALNHRQASVSAATCGYIGGDGDLAVTCRSGMYCAATSTYVGCCESTNCVGIITSCYDFLGNACDVTCQNNPNNLVCPTSLPYCAEYQYEGGSVGYGCAQDRGFTTTVLLNPLQNLDTLTTSPSSSSSTPTPTPSPTPDPQPSSSGLGAGAIAGIAVGGIAVLALIIFMIWFMRRRKQKQATQATGNTPYAHVPPEDTSPPMRNRSMVESTAFSDSTTAYALPSPRTDPWKQSWQSYSEPDASYAASNGYSQPRSPAGIPVAPVEMATNRGAQSHDTAEHEPLNVTGFANDGRPGQRNCDELRHDDKLSVQKSWFLDDDLVHIARSMNEHPMVDYSTQDQSLTFEEMVSQTWTRLSGSSVWLEKNKVFLTVTRVIFYAEGEKSWPIISLLRGQIYDSNWSELKDHTLIWKGHGIVFPTIFPISYPYMEKHRFFGPEDPRVLIEEGIDDPEPIIVFNMIYDTQTWTRAMHVFRPFTDLLTILTIKRDAERAEVEKNWAPFFFDDSETTVPATGKTPNTHLHFIYRFNPLVVLKCKLADGLCDVVYEQDTESYSLGSHDDDDGRMTGGTNLVPLPMKSKLGTSLFLGFPRSHVEVGCNGKSIYRPAIMILSAHKKSFHIEYMSDSIDFGSAAMSEEAFIDPCHEGQILIANSIAKWDRSHGEDVMTVSFSVGDSTVQVLRLHGVFAFVERLYLQHDPPIDMASDSQSGVFRLWSNAASHVLGCSIEAAANYSTALYVNGFYRMQEALAHGS</sequence>
<comment type="subcellular location">
    <subcellularLocation>
        <location evidence="1">Membrane</location>
        <topology evidence="1">Single-pass type II membrane protein</topology>
    </subcellularLocation>
</comment>
<feature type="compositionally biased region" description="Low complexity" evidence="7">
    <location>
        <begin position="157"/>
        <end position="167"/>
    </location>
</feature>
<evidence type="ECO:0000256" key="8">
    <source>
        <dbReference type="SAM" id="Phobius"/>
    </source>
</evidence>
<dbReference type="Proteomes" id="UP001358417">
    <property type="component" value="Unassembled WGS sequence"/>
</dbReference>
<feature type="region of interest" description="Disordered" evidence="7">
    <location>
        <begin position="153"/>
        <end position="183"/>
    </location>
</feature>